<dbReference type="EMBL" id="JACYFC010000004">
    <property type="protein sequence ID" value="MBD5771875.1"/>
    <property type="molecule type" value="Genomic_DNA"/>
</dbReference>
<gene>
    <name evidence="3" type="ORF">IF202_12545</name>
</gene>
<evidence type="ECO:0000313" key="3">
    <source>
        <dbReference type="EMBL" id="MBD5771875.1"/>
    </source>
</evidence>
<dbReference type="Gene3D" id="2.70.70.10">
    <property type="entry name" value="Glucose Permease (Domain IIA)"/>
    <property type="match status" value="1"/>
</dbReference>
<dbReference type="Pfam" id="PF01551">
    <property type="entry name" value="Peptidase_M23"/>
    <property type="match status" value="1"/>
</dbReference>
<dbReference type="Proteomes" id="UP000604161">
    <property type="component" value="Unassembled WGS sequence"/>
</dbReference>
<evidence type="ECO:0000256" key="1">
    <source>
        <dbReference type="SAM" id="SignalP"/>
    </source>
</evidence>
<feature type="domain" description="M23ase beta-sheet core" evidence="2">
    <location>
        <begin position="170"/>
        <end position="264"/>
    </location>
</feature>
<feature type="chain" id="PRO_5046816245" evidence="1">
    <location>
        <begin position="22"/>
        <end position="271"/>
    </location>
</feature>
<name>A0ABR8P0Q4_9GAMM</name>
<evidence type="ECO:0000259" key="2">
    <source>
        <dbReference type="Pfam" id="PF01551"/>
    </source>
</evidence>
<dbReference type="RefSeq" id="WP_191595268.1">
    <property type="nucleotide sequence ID" value="NZ_JACYFC010000004.1"/>
</dbReference>
<dbReference type="SUPFAM" id="SSF51261">
    <property type="entry name" value="Duplicated hybrid motif"/>
    <property type="match status" value="1"/>
</dbReference>
<dbReference type="PANTHER" id="PTHR21666:SF285">
    <property type="entry name" value="M23 FAMILY METALLOPEPTIDASE"/>
    <property type="match status" value="1"/>
</dbReference>
<keyword evidence="1" id="KW-0732">Signal</keyword>
<reference evidence="3 4" key="1">
    <citation type="submission" date="2020-09" db="EMBL/GenBank/DDBJ databases">
        <title>Marinomonas sp. nov., isolated from the cysticercosis algae of Qingdao, China.</title>
        <authorList>
            <person name="Sun X."/>
        </authorList>
    </citation>
    <scope>NUCLEOTIDE SEQUENCE [LARGE SCALE GENOMIC DNA]</scope>
    <source>
        <strain evidence="3 4">SM2066</strain>
    </source>
</reference>
<dbReference type="InterPro" id="IPR016047">
    <property type="entry name" value="M23ase_b-sheet_dom"/>
</dbReference>
<evidence type="ECO:0000313" key="4">
    <source>
        <dbReference type="Proteomes" id="UP000604161"/>
    </source>
</evidence>
<protein>
    <submittedName>
        <fullName evidence="3">M23 family metallopeptidase</fullName>
    </submittedName>
</protein>
<feature type="signal peptide" evidence="1">
    <location>
        <begin position="1"/>
        <end position="21"/>
    </location>
</feature>
<dbReference type="InterPro" id="IPR011055">
    <property type="entry name" value="Dup_hybrid_motif"/>
</dbReference>
<sequence>MAYLKQIFALCFICTSFLLNAQSITITEKQYQSGGYVVIQTAPDSTVEFMGTLYKLDSKGYLAIGFSRELSGSHKIIITSSSGSVERKEIKIASRKYNIQRIKGAPSSRVTPPPEVANRISTEAAQVRKARAIIGDYDFWRVDEFQWPAKGRISGVYGSQRFYNGKPGNPHWGVDMAAPKGDPVYAPAGGKIVLAEDDLYYSGGTIILDHGAGVSSTFLHLSSVNVTVGQYVKKGDYLAAIGSTGLSTGPHLDWRMNLHGVRIDAALWVNE</sequence>
<accession>A0ABR8P0Q4</accession>
<comment type="caution">
    <text evidence="3">The sequence shown here is derived from an EMBL/GenBank/DDBJ whole genome shotgun (WGS) entry which is preliminary data.</text>
</comment>
<dbReference type="InterPro" id="IPR050570">
    <property type="entry name" value="Cell_wall_metabolism_enzyme"/>
</dbReference>
<dbReference type="PANTHER" id="PTHR21666">
    <property type="entry name" value="PEPTIDASE-RELATED"/>
    <property type="match status" value="1"/>
</dbReference>
<keyword evidence="4" id="KW-1185">Reference proteome</keyword>
<dbReference type="CDD" id="cd12797">
    <property type="entry name" value="M23_peptidase"/>
    <property type="match status" value="1"/>
</dbReference>
<proteinExistence type="predicted"/>
<organism evidence="3 4">
    <name type="scientific">Marinomonas colpomeniae</name>
    <dbReference type="NCBI Taxonomy" id="2774408"/>
    <lineage>
        <taxon>Bacteria</taxon>
        <taxon>Pseudomonadati</taxon>
        <taxon>Pseudomonadota</taxon>
        <taxon>Gammaproteobacteria</taxon>
        <taxon>Oceanospirillales</taxon>
        <taxon>Oceanospirillaceae</taxon>
        <taxon>Marinomonas</taxon>
    </lineage>
</organism>